<gene>
    <name evidence="1" type="ORF">S01H1_16741</name>
</gene>
<comment type="caution">
    <text evidence="1">The sequence shown here is derived from an EMBL/GenBank/DDBJ whole genome shotgun (WGS) entry which is preliminary data.</text>
</comment>
<accession>X0RUK4</accession>
<dbReference type="EMBL" id="BARS01008824">
    <property type="protein sequence ID" value="GAF67442.1"/>
    <property type="molecule type" value="Genomic_DNA"/>
</dbReference>
<evidence type="ECO:0000313" key="1">
    <source>
        <dbReference type="EMBL" id="GAF67442.1"/>
    </source>
</evidence>
<feature type="non-terminal residue" evidence="1">
    <location>
        <position position="1"/>
    </location>
</feature>
<name>X0RUK4_9ZZZZ</name>
<sequence length="30" mass="3380">CGTQCNDMEKGLGIRCWQGHMLTKIEEVAK</sequence>
<protein>
    <submittedName>
        <fullName evidence="1">Uncharacterized protein</fullName>
    </submittedName>
</protein>
<reference evidence="1" key="1">
    <citation type="journal article" date="2014" name="Front. Microbiol.">
        <title>High frequency of phylogenetically diverse reductive dehalogenase-homologous genes in deep subseafloor sedimentary metagenomes.</title>
        <authorList>
            <person name="Kawai M."/>
            <person name="Futagami T."/>
            <person name="Toyoda A."/>
            <person name="Takaki Y."/>
            <person name="Nishi S."/>
            <person name="Hori S."/>
            <person name="Arai W."/>
            <person name="Tsubouchi T."/>
            <person name="Morono Y."/>
            <person name="Uchiyama I."/>
            <person name="Ito T."/>
            <person name="Fujiyama A."/>
            <person name="Inagaki F."/>
            <person name="Takami H."/>
        </authorList>
    </citation>
    <scope>NUCLEOTIDE SEQUENCE</scope>
    <source>
        <strain evidence="1">Expedition CK06-06</strain>
    </source>
</reference>
<organism evidence="1">
    <name type="scientific">marine sediment metagenome</name>
    <dbReference type="NCBI Taxonomy" id="412755"/>
    <lineage>
        <taxon>unclassified sequences</taxon>
        <taxon>metagenomes</taxon>
        <taxon>ecological metagenomes</taxon>
    </lineage>
</organism>
<proteinExistence type="predicted"/>
<dbReference type="AlphaFoldDB" id="X0RUK4"/>